<gene>
    <name evidence="3" type="ORF">GCM10011289_02110</name>
</gene>
<reference evidence="3" key="2">
    <citation type="submission" date="2020-09" db="EMBL/GenBank/DDBJ databases">
        <authorList>
            <person name="Sun Q."/>
            <person name="Kim S."/>
        </authorList>
    </citation>
    <scope>NUCLEOTIDE SEQUENCE</scope>
    <source>
        <strain evidence="3">KCTC 32182</strain>
    </source>
</reference>
<accession>A0A918NWZ0</accession>
<dbReference type="EMBL" id="BMYX01000001">
    <property type="protein sequence ID" value="GGY03395.1"/>
    <property type="molecule type" value="Genomic_DNA"/>
</dbReference>
<keyword evidence="2" id="KW-0472">Membrane</keyword>
<organism evidence="3 4">
    <name type="scientific">Paludibacterium paludis</name>
    <dbReference type="NCBI Taxonomy" id="1225769"/>
    <lineage>
        <taxon>Bacteria</taxon>
        <taxon>Pseudomonadati</taxon>
        <taxon>Pseudomonadota</taxon>
        <taxon>Betaproteobacteria</taxon>
        <taxon>Neisseriales</taxon>
        <taxon>Chromobacteriaceae</taxon>
        <taxon>Paludibacterium</taxon>
    </lineage>
</organism>
<dbReference type="Proteomes" id="UP000645257">
    <property type="component" value="Unassembled WGS sequence"/>
</dbReference>
<evidence type="ECO:0000256" key="2">
    <source>
        <dbReference type="SAM" id="Phobius"/>
    </source>
</evidence>
<comment type="caution">
    <text evidence="3">The sequence shown here is derived from an EMBL/GenBank/DDBJ whole genome shotgun (WGS) entry which is preliminary data.</text>
</comment>
<evidence type="ECO:0008006" key="5">
    <source>
        <dbReference type="Google" id="ProtNLM"/>
    </source>
</evidence>
<evidence type="ECO:0000256" key="1">
    <source>
        <dbReference type="SAM" id="MobiDB-lite"/>
    </source>
</evidence>
<protein>
    <recommendedName>
        <fullName evidence="5">Cytochrome c oxidase cbb3-type subunit 4</fullName>
    </recommendedName>
</protein>
<keyword evidence="4" id="KW-1185">Reference proteome</keyword>
<keyword evidence="2" id="KW-1133">Transmembrane helix</keyword>
<keyword evidence="2" id="KW-0812">Transmembrane</keyword>
<feature type="region of interest" description="Disordered" evidence="1">
    <location>
        <begin position="44"/>
        <end position="63"/>
    </location>
</feature>
<feature type="transmembrane region" description="Helical" evidence="2">
    <location>
        <begin position="6"/>
        <end position="27"/>
    </location>
</feature>
<evidence type="ECO:0000313" key="3">
    <source>
        <dbReference type="EMBL" id="GGY03395.1"/>
    </source>
</evidence>
<sequence length="63" mass="7051">MDLTNLGRELFTLLCVGTFALVVWIAYSKSSRKRYDEVAAMVIEDDDRPEGSKGEEPTNGVKQ</sequence>
<evidence type="ECO:0000313" key="4">
    <source>
        <dbReference type="Proteomes" id="UP000645257"/>
    </source>
</evidence>
<reference evidence="3" key="1">
    <citation type="journal article" date="2014" name="Int. J. Syst. Evol. Microbiol.">
        <title>Complete genome sequence of Corynebacterium casei LMG S-19264T (=DSM 44701T), isolated from a smear-ripened cheese.</title>
        <authorList>
            <consortium name="US DOE Joint Genome Institute (JGI-PGF)"/>
            <person name="Walter F."/>
            <person name="Albersmeier A."/>
            <person name="Kalinowski J."/>
            <person name="Ruckert C."/>
        </authorList>
    </citation>
    <scope>NUCLEOTIDE SEQUENCE</scope>
    <source>
        <strain evidence="3">KCTC 32182</strain>
    </source>
</reference>
<dbReference type="AlphaFoldDB" id="A0A918NWZ0"/>
<name>A0A918NWZ0_9NEIS</name>
<dbReference type="RefSeq" id="WP_189530218.1">
    <property type="nucleotide sequence ID" value="NZ_BMYX01000001.1"/>
</dbReference>
<proteinExistence type="predicted"/>